<evidence type="ECO:0000256" key="3">
    <source>
        <dbReference type="ARBA" id="ARBA00022679"/>
    </source>
</evidence>
<dbReference type="Pfam" id="PF01555">
    <property type="entry name" value="N6_N4_Mtase"/>
    <property type="match status" value="1"/>
</dbReference>
<dbReference type="InterPro" id="IPR017985">
    <property type="entry name" value="MeTrfase_CN4_CS"/>
</dbReference>
<protein>
    <recommendedName>
        <fullName evidence="8">Methyltransferase</fullName>
        <ecNumber evidence="8">2.1.1.-</ecNumber>
    </recommendedName>
</protein>
<dbReference type="GO" id="GO:0015667">
    <property type="term" value="F:site-specific DNA-methyltransferase (cytosine-N4-specific) activity"/>
    <property type="evidence" value="ECO:0007669"/>
    <property type="project" value="UniProtKB-EC"/>
</dbReference>
<evidence type="ECO:0000256" key="6">
    <source>
        <dbReference type="ARBA" id="ARBA00023125"/>
    </source>
</evidence>
<keyword evidence="5" id="KW-0680">Restriction system</keyword>
<dbReference type="GO" id="GO:0008170">
    <property type="term" value="F:N-methyltransferase activity"/>
    <property type="evidence" value="ECO:0007669"/>
    <property type="project" value="InterPro"/>
</dbReference>
<dbReference type="AlphaFoldDB" id="A0A809R1C6"/>
<comment type="catalytic activity">
    <reaction evidence="7">
        <text>a 2'-deoxycytidine in DNA + S-adenosyl-L-methionine = an N(4)-methyl-2'-deoxycytidine in DNA + S-adenosyl-L-homocysteine + H(+)</text>
        <dbReference type="Rhea" id="RHEA:16857"/>
        <dbReference type="Rhea" id="RHEA-COMP:11369"/>
        <dbReference type="Rhea" id="RHEA-COMP:13674"/>
        <dbReference type="ChEBI" id="CHEBI:15378"/>
        <dbReference type="ChEBI" id="CHEBI:57856"/>
        <dbReference type="ChEBI" id="CHEBI:59789"/>
        <dbReference type="ChEBI" id="CHEBI:85452"/>
        <dbReference type="ChEBI" id="CHEBI:137933"/>
        <dbReference type="EC" id="2.1.1.113"/>
    </reaction>
</comment>
<dbReference type="EC" id="2.1.1.-" evidence="8"/>
<dbReference type="KEGG" id="ddz:DSYM_21320"/>
<comment type="similarity">
    <text evidence="1">Belongs to the N(4)/N(6)-methyltransferase family. N(4) subfamily.</text>
</comment>
<reference evidence="10" key="1">
    <citation type="journal article" name="DNA Res.">
        <title>The physiological potential of anammox bacteria as revealed by their core genome structure.</title>
        <authorList>
            <person name="Okubo T."/>
            <person name="Toyoda A."/>
            <person name="Fukuhara K."/>
            <person name="Uchiyama I."/>
            <person name="Harigaya Y."/>
            <person name="Kuroiwa M."/>
            <person name="Suzuki T."/>
            <person name="Murakami Y."/>
            <person name="Suwa Y."/>
            <person name="Takami H."/>
        </authorList>
    </citation>
    <scope>NUCLEOTIDE SEQUENCE</scope>
    <source>
        <strain evidence="10">317325-3</strain>
    </source>
</reference>
<dbReference type="SUPFAM" id="SSF53335">
    <property type="entry name" value="S-adenosyl-L-methionine-dependent methyltransferases"/>
    <property type="match status" value="1"/>
</dbReference>
<accession>A0A809R1C6</accession>
<keyword evidence="6" id="KW-0238">DNA-binding</keyword>
<evidence type="ECO:0000256" key="5">
    <source>
        <dbReference type="ARBA" id="ARBA00022747"/>
    </source>
</evidence>
<name>A0A809R1C6_9PROT</name>
<dbReference type="InterPro" id="IPR002941">
    <property type="entry name" value="DNA_methylase_N4/N6"/>
</dbReference>
<dbReference type="GO" id="GO:0009307">
    <property type="term" value="P:DNA restriction-modification system"/>
    <property type="evidence" value="ECO:0007669"/>
    <property type="project" value="UniProtKB-KW"/>
</dbReference>
<feature type="domain" description="DNA methylase N-4/N-6" evidence="9">
    <location>
        <begin position="74"/>
        <end position="309"/>
    </location>
</feature>
<dbReference type="Gene3D" id="3.40.50.150">
    <property type="entry name" value="Vaccinia Virus protein VP39"/>
    <property type="match status" value="1"/>
</dbReference>
<evidence type="ECO:0000313" key="10">
    <source>
        <dbReference type="EMBL" id="BBO21433.1"/>
    </source>
</evidence>
<dbReference type="GO" id="GO:0032259">
    <property type="term" value="P:methylation"/>
    <property type="evidence" value="ECO:0007669"/>
    <property type="project" value="UniProtKB-KW"/>
</dbReference>
<evidence type="ECO:0000256" key="1">
    <source>
        <dbReference type="ARBA" id="ARBA00010203"/>
    </source>
</evidence>
<evidence type="ECO:0000256" key="2">
    <source>
        <dbReference type="ARBA" id="ARBA00022603"/>
    </source>
</evidence>
<keyword evidence="4" id="KW-0949">S-adenosyl-L-methionine</keyword>
<sequence length="330" mass="36978">MNKPAHKTELALDHAQWLPPEIGEVTDHQTDLPRIAKNPKLTAAIEAQLSQIPTTHDLYRHDSRAIDFLAPNSVHLVVTSPPYWTLKDYNPGEGQMGYIEDYEHFLAELDKVWQSCFDALVPGGRLVCVVGDVCLSRRKNKGEHMVMPLHASIQEHCRTIGFSNLAPIIWHKIANAVYEASGNGGGFLGKPYEPNSVIKNDIEFILMERKPGGYRSPALATRILSVVPAERHKVWFQQIWSGVTGASTKHHPAPYPLELAERLVRMFSFVGDTVLDPFMGTATTNVAAAKWGRNSIGVEVDSHYFEMAARRVERDIPKFFSSHTVRLHEA</sequence>
<proteinExistence type="inferred from homology"/>
<keyword evidence="3 10" id="KW-0808">Transferase</keyword>
<dbReference type="GO" id="GO:0003677">
    <property type="term" value="F:DNA binding"/>
    <property type="evidence" value="ECO:0007669"/>
    <property type="project" value="UniProtKB-KW"/>
</dbReference>
<dbReference type="InterPro" id="IPR029063">
    <property type="entry name" value="SAM-dependent_MTases_sf"/>
</dbReference>
<organism evidence="10 11">
    <name type="scientific">Candidatus Desulfobacillus denitrificans</name>
    <dbReference type="NCBI Taxonomy" id="2608985"/>
    <lineage>
        <taxon>Bacteria</taxon>
        <taxon>Pseudomonadati</taxon>
        <taxon>Pseudomonadota</taxon>
        <taxon>Betaproteobacteria</taxon>
        <taxon>Candidatus Desulfobacillus</taxon>
    </lineage>
</organism>
<dbReference type="PROSITE" id="PS00093">
    <property type="entry name" value="N4_MTASE"/>
    <property type="match status" value="1"/>
</dbReference>
<evidence type="ECO:0000259" key="9">
    <source>
        <dbReference type="Pfam" id="PF01555"/>
    </source>
</evidence>
<evidence type="ECO:0000256" key="8">
    <source>
        <dbReference type="RuleBase" id="RU362026"/>
    </source>
</evidence>
<dbReference type="Proteomes" id="UP000662914">
    <property type="component" value="Chromosome"/>
</dbReference>
<keyword evidence="2 10" id="KW-0489">Methyltransferase</keyword>
<evidence type="ECO:0000256" key="7">
    <source>
        <dbReference type="ARBA" id="ARBA00049120"/>
    </source>
</evidence>
<dbReference type="EMBL" id="AP021857">
    <property type="protein sequence ID" value="BBO21433.1"/>
    <property type="molecule type" value="Genomic_DNA"/>
</dbReference>
<dbReference type="InterPro" id="IPR001091">
    <property type="entry name" value="RM_Methyltransferase"/>
</dbReference>
<evidence type="ECO:0000256" key="4">
    <source>
        <dbReference type="ARBA" id="ARBA00022691"/>
    </source>
</evidence>
<evidence type="ECO:0000313" key="11">
    <source>
        <dbReference type="Proteomes" id="UP000662914"/>
    </source>
</evidence>
<dbReference type="PRINTS" id="PR00508">
    <property type="entry name" value="S21N4MTFRASE"/>
</dbReference>
<gene>
    <name evidence="10" type="ORF">DSYM_21320</name>
</gene>